<dbReference type="RefSeq" id="WP_075072142.1">
    <property type="nucleotide sequence ID" value="NZ_DF967972.1"/>
</dbReference>
<dbReference type="Gene3D" id="3.40.225.10">
    <property type="entry name" value="Class II aldolase/adducin N-terminal domain"/>
    <property type="match status" value="1"/>
</dbReference>
<feature type="domain" description="Class II aldolase/adducin N-terminal" evidence="3">
    <location>
        <begin position="9"/>
        <end position="187"/>
    </location>
</feature>
<dbReference type="SUPFAM" id="SSF53639">
    <property type="entry name" value="AraD/HMP-PK domain-like"/>
    <property type="match status" value="1"/>
</dbReference>
<dbReference type="SMART" id="SM01007">
    <property type="entry name" value="Aldolase_II"/>
    <property type="match status" value="1"/>
</dbReference>
<evidence type="ECO:0000313" key="4">
    <source>
        <dbReference type="EMBL" id="GAP12741.1"/>
    </source>
</evidence>
<keyword evidence="5" id="KW-1185">Reference proteome</keyword>
<keyword evidence="2" id="KW-0456">Lyase</keyword>
<protein>
    <submittedName>
        <fullName evidence="4">Ribulose-5-phosphate 4-epimerase</fullName>
    </submittedName>
</protein>
<dbReference type="STRING" id="360412.LARV_00477"/>
<dbReference type="Pfam" id="PF00596">
    <property type="entry name" value="Aldolase_II"/>
    <property type="match status" value="1"/>
</dbReference>
<dbReference type="GO" id="GO:0016832">
    <property type="term" value="F:aldehyde-lyase activity"/>
    <property type="evidence" value="ECO:0007669"/>
    <property type="project" value="TreeGrafter"/>
</dbReference>
<evidence type="ECO:0000313" key="5">
    <source>
        <dbReference type="Proteomes" id="UP000055060"/>
    </source>
</evidence>
<dbReference type="PANTHER" id="PTHR22789">
    <property type="entry name" value="FUCULOSE PHOSPHATE ALDOLASE"/>
    <property type="match status" value="1"/>
</dbReference>
<dbReference type="InterPro" id="IPR036409">
    <property type="entry name" value="Aldolase_II/adducin_N_sf"/>
</dbReference>
<sequence length="228" mass="25266">MGNYDAFKKQVVDTAQDLTRKGYLMATGGNLSVRIPGQNAFAITPSDYDYFKMTPDDVCVLDFDLKRLEGRLKPSVESAMHAAVYQVRADVNAIVHTHQVYASALTLIQAPIPALFDEQTRFLGRSVEIIPYVPSGTGLLKNTVAKHIRNHNNAFMMQNHGALVFGTDMERAAHNVEILEKCSLAYLLAICSERKVSKVPLAVREIAFAKLRKDQERVAKNALEASGE</sequence>
<dbReference type="InterPro" id="IPR050197">
    <property type="entry name" value="Aldolase_class_II_sugar_metab"/>
</dbReference>
<accession>A0A0S7BGA9</accession>
<organism evidence="4">
    <name type="scientific">Longilinea arvoryzae</name>
    <dbReference type="NCBI Taxonomy" id="360412"/>
    <lineage>
        <taxon>Bacteria</taxon>
        <taxon>Bacillati</taxon>
        <taxon>Chloroflexota</taxon>
        <taxon>Anaerolineae</taxon>
        <taxon>Anaerolineales</taxon>
        <taxon>Anaerolineaceae</taxon>
        <taxon>Longilinea</taxon>
    </lineage>
</organism>
<dbReference type="GO" id="GO:0005829">
    <property type="term" value="C:cytosol"/>
    <property type="evidence" value="ECO:0007669"/>
    <property type="project" value="TreeGrafter"/>
</dbReference>
<keyword evidence="1" id="KW-0479">Metal-binding</keyword>
<dbReference type="Proteomes" id="UP000055060">
    <property type="component" value="Unassembled WGS sequence"/>
</dbReference>
<reference evidence="4" key="1">
    <citation type="submission" date="2015-07" db="EMBL/GenBank/DDBJ databases">
        <title>Draft Genome Sequences of Anaerolinea thermolimosa IMO-1, Bellilinea caldifistulae GOMI-1, Leptolinea tardivitalis YMTK-2, Levilinea saccharolytica KIBI-1,Longilinea arvoryzae KOME-1, Previously Described as Members of the Anaerolineaceae (Chloroflexi).</title>
        <authorList>
            <person name="Sekiguchi Y."/>
            <person name="Ohashi A."/>
            <person name="Matsuura N."/>
            <person name="Tourlousse M.D."/>
        </authorList>
    </citation>
    <scope>NUCLEOTIDE SEQUENCE [LARGE SCALE GENOMIC DNA]</scope>
    <source>
        <strain evidence="4">KOME-1</strain>
    </source>
</reference>
<evidence type="ECO:0000256" key="1">
    <source>
        <dbReference type="ARBA" id="ARBA00022723"/>
    </source>
</evidence>
<evidence type="ECO:0000256" key="2">
    <source>
        <dbReference type="ARBA" id="ARBA00023239"/>
    </source>
</evidence>
<dbReference type="GO" id="GO:0019323">
    <property type="term" value="P:pentose catabolic process"/>
    <property type="evidence" value="ECO:0007669"/>
    <property type="project" value="TreeGrafter"/>
</dbReference>
<dbReference type="GO" id="GO:0046872">
    <property type="term" value="F:metal ion binding"/>
    <property type="evidence" value="ECO:0007669"/>
    <property type="project" value="UniProtKB-KW"/>
</dbReference>
<name>A0A0S7BGA9_9CHLR</name>
<dbReference type="EMBL" id="DF967972">
    <property type="protein sequence ID" value="GAP12741.1"/>
    <property type="molecule type" value="Genomic_DNA"/>
</dbReference>
<dbReference type="PANTHER" id="PTHR22789:SF0">
    <property type="entry name" value="3-OXO-TETRONATE 4-PHOSPHATE DECARBOXYLASE-RELATED"/>
    <property type="match status" value="1"/>
</dbReference>
<evidence type="ECO:0000259" key="3">
    <source>
        <dbReference type="SMART" id="SM01007"/>
    </source>
</evidence>
<dbReference type="InterPro" id="IPR001303">
    <property type="entry name" value="Aldolase_II/adducin_N"/>
</dbReference>
<gene>
    <name evidence="4" type="ORF">LARV_00477</name>
</gene>
<dbReference type="AlphaFoldDB" id="A0A0S7BGA9"/>
<proteinExistence type="predicted"/>
<dbReference type="OrthoDB" id="9794581at2"/>